<evidence type="ECO:0000256" key="1">
    <source>
        <dbReference type="SAM" id="SignalP"/>
    </source>
</evidence>
<reference evidence="2" key="2">
    <citation type="submission" date="2012-09" db="EMBL/GenBank/DDBJ databases">
        <title>The complete sequence of Psychroflexus torquis an extreme psychrophile from sea-ice that is stimulated by light.</title>
        <authorList>
            <person name="Feng S."/>
            <person name="Powell S.M."/>
            <person name="Bowman J.P."/>
        </authorList>
    </citation>
    <scope>NUCLEOTIDE SEQUENCE [LARGE SCALE GENOMIC DNA]</scope>
    <source>
        <strain evidence="2">ATCC 700755</strain>
    </source>
</reference>
<feature type="signal peptide" evidence="1">
    <location>
        <begin position="1"/>
        <end position="18"/>
    </location>
</feature>
<dbReference type="STRING" id="313595.P700755_002056"/>
<dbReference type="EMBL" id="CP003879">
    <property type="protein sequence ID" value="AFU68849.1"/>
    <property type="molecule type" value="Genomic_DNA"/>
</dbReference>
<proteinExistence type="predicted"/>
<name>K4IEK5_PSYTT</name>
<dbReference type="eggNOG" id="COG1629">
    <property type="taxonomic scope" value="Bacteria"/>
</dbReference>
<dbReference type="Gene3D" id="2.60.40.1930">
    <property type="match status" value="1"/>
</dbReference>
<dbReference type="KEGG" id="ptq:P700755_002056"/>
<evidence type="ECO:0000313" key="2">
    <source>
        <dbReference type="EMBL" id="AFU68849.1"/>
    </source>
</evidence>
<keyword evidence="1" id="KW-0732">Signal</keyword>
<dbReference type="AlphaFoldDB" id="K4IEK5"/>
<evidence type="ECO:0000313" key="3">
    <source>
        <dbReference type="Proteomes" id="UP000008514"/>
    </source>
</evidence>
<dbReference type="RefSeq" id="WP_015024431.1">
    <property type="nucleotide sequence ID" value="NC_018721.1"/>
</dbReference>
<organism evidence="2 3">
    <name type="scientific">Psychroflexus torquis (strain ATCC 700755 / CIP 106069 / ACAM 623)</name>
    <dbReference type="NCBI Taxonomy" id="313595"/>
    <lineage>
        <taxon>Bacteria</taxon>
        <taxon>Pseudomonadati</taxon>
        <taxon>Bacteroidota</taxon>
        <taxon>Flavobacteriia</taxon>
        <taxon>Flavobacteriales</taxon>
        <taxon>Flavobacteriaceae</taxon>
        <taxon>Psychroflexus</taxon>
    </lineage>
</organism>
<sequence length="776" mass="89104">MKFSSLSLLYFFILSANAQDVFLEKYQDYFELPRESIFVHTNKSVFTAGEHLWYKGYAIDRTNGKLSDNVRNIQVFVYDSIGNLIDKSMVLANKGIFFNQIKIDTTFTPGRYYFKAMTNYMNNFKESDAYFQKFEVIDEVVRSKRKAQDIEVVIRPEGQEIVYGLNSNLGIKITNDIGNPEESTLILFENNIPIKKITTSKLGLARMNFRPFKNKTYKIEVITIGGFKKIIPIGDIKSKGTSLDLINLKKHIYLNIETTSIEEHEKWQLFIFKDQNSISFNIEMNNSEKSIAIEKDKLFVGLNTIQLLKDGKAVLERMYLNEAIDETEFKVGYKLKQVDKQDSIILSLNFKNNSKLMLSASILPKENITYRSQQSIIKTLRLNPYIDNNDFKSFFDYTTLSNLNELDVLLLMSKSLHTTNLELSEPPALQYKRENGFDQILYLIDKIKKDDDLIVGIASRFNKDYSLKLDSSRVFFLKNKYPVIGEKLEYTAVNKLGNFKAPKLTLKTRVIFNNQHPILFEELDTLTFLKDISLSKNRVAANFTKTNELKEVIIKAPKNKEEKIDRLIRGTKEEITEDIVNEYLKLSDYLRAKGFKVREDYKTFIVQNLRNQTGGAGSVAFIVDGARFKDTRDMNFTSFLANARLDQFESITINKVGFGQGPFGSGGVIKLDSRKTPLYDKDNGGVFTSIDVTEGYNEIKKYTNPNYTSYNSETFKRLGSIAWFPNIVVQGGTQNNNSVDLKVVDTKLKEGIIYIEGISEDGQLHSYRIPIKLNNN</sequence>
<feature type="chain" id="PRO_5003877664" evidence="1">
    <location>
        <begin position="19"/>
        <end position="776"/>
    </location>
</feature>
<reference evidence="2" key="1">
    <citation type="submission" date="2006-03" db="EMBL/GenBank/DDBJ databases">
        <authorList>
            <person name="Bowman J."/>
            <person name="Ferriera S."/>
            <person name="Johnson J."/>
            <person name="Kravitz S."/>
            <person name="Halpern A."/>
            <person name="Remington K."/>
            <person name="Beeson K."/>
            <person name="Tran B."/>
            <person name="Rogers Y.-H."/>
            <person name="Friedman R."/>
            <person name="Venter J.C."/>
        </authorList>
    </citation>
    <scope>NUCLEOTIDE SEQUENCE [LARGE SCALE GENOMIC DNA]</scope>
    <source>
        <strain evidence="2">ATCC 700755</strain>
    </source>
</reference>
<dbReference type="Proteomes" id="UP000008514">
    <property type="component" value="Chromosome"/>
</dbReference>
<protein>
    <submittedName>
        <fullName evidence="2">Uncharacterized protein</fullName>
    </submittedName>
</protein>
<gene>
    <name evidence="2" type="ordered locus">P700755_002056</name>
</gene>
<accession>K4IEK5</accession>
<dbReference type="HOGENOM" id="CLU_013214_1_0_10"/>
<keyword evidence="3" id="KW-1185">Reference proteome</keyword>